<dbReference type="PANTHER" id="PTHR42852:SF13">
    <property type="entry name" value="PROTEIN DIPZ"/>
    <property type="match status" value="1"/>
</dbReference>
<gene>
    <name evidence="4" type="ORF">GCM10007423_00730</name>
</gene>
<dbReference type="PROSITE" id="PS51352">
    <property type="entry name" value="THIOREDOXIN_2"/>
    <property type="match status" value="1"/>
</dbReference>
<dbReference type="EMBL" id="BMIA01000001">
    <property type="protein sequence ID" value="GGH20354.1"/>
    <property type="molecule type" value="Genomic_DNA"/>
</dbReference>
<dbReference type="PROSITE" id="PS00194">
    <property type="entry name" value="THIOREDOXIN_1"/>
    <property type="match status" value="1"/>
</dbReference>
<accession>A0ABQ1YBW4</accession>
<keyword evidence="2" id="KW-0812">Transmembrane</keyword>
<organism evidence="4 5">
    <name type="scientific">Dyadobacter endophyticus</name>
    <dbReference type="NCBI Taxonomy" id="1749036"/>
    <lineage>
        <taxon>Bacteria</taxon>
        <taxon>Pseudomonadati</taxon>
        <taxon>Bacteroidota</taxon>
        <taxon>Cytophagia</taxon>
        <taxon>Cytophagales</taxon>
        <taxon>Spirosomataceae</taxon>
        <taxon>Dyadobacter</taxon>
    </lineage>
</organism>
<keyword evidence="2" id="KW-0472">Membrane</keyword>
<dbReference type="Pfam" id="PF00578">
    <property type="entry name" value="AhpC-TSA"/>
    <property type="match status" value="1"/>
</dbReference>
<reference evidence="5" key="1">
    <citation type="journal article" date="2019" name="Int. J. Syst. Evol. Microbiol.">
        <title>The Global Catalogue of Microorganisms (GCM) 10K type strain sequencing project: providing services to taxonomists for standard genome sequencing and annotation.</title>
        <authorList>
            <consortium name="The Broad Institute Genomics Platform"/>
            <consortium name="The Broad Institute Genome Sequencing Center for Infectious Disease"/>
            <person name="Wu L."/>
            <person name="Ma J."/>
        </authorList>
    </citation>
    <scope>NUCLEOTIDE SEQUENCE [LARGE SCALE GENOMIC DNA]</scope>
    <source>
        <strain evidence="5">CGMCC 1.15288</strain>
    </source>
</reference>
<keyword evidence="1" id="KW-0676">Redox-active center</keyword>
<proteinExistence type="predicted"/>
<dbReference type="InterPro" id="IPR036249">
    <property type="entry name" value="Thioredoxin-like_sf"/>
</dbReference>
<feature type="domain" description="Thioredoxin" evidence="3">
    <location>
        <begin position="39"/>
        <end position="184"/>
    </location>
</feature>
<dbReference type="CDD" id="cd02966">
    <property type="entry name" value="TlpA_like_family"/>
    <property type="match status" value="1"/>
</dbReference>
<evidence type="ECO:0000256" key="2">
    <source>
        <dbReference type="SAM" id="Phobius"/>
    </source>
</evidence>
<protein>
    <recommendedName>
        <fullName evidence="3">Thioredoxin domain-containing protein</fullName>
    </recommendedName>
</protein>
<feature type="transmembrane region" description="Helical" evidence="2">
    <location>
        <begin position="12"/>
        <end position="31"/>
    </location>
</feature>
<keyword evidence="5" id="KW-1185">Reference proteome</keyword>
<dbReference type="InterPro" id="IPR013766">
    <property type="entry name" value="Thioredoxin_domain"/>
</dbReference>
<name>A0ABQ1YBW4_9BACT</name>
<dbReference type="RefSeq" id="WP_188927564.1">
    <property type="nucleotide sequence ID" value="NZ_BMIA01000001.1"/>
</dbReference>
<sequence length="443" mass="50102">MKFIYCSPGKRLSYILYLVFAYYLLVMWSPARAQASRPLQVGDRLPDLRLSGVMDYSSPTVSLADFRGKLLILDFWASWCGPCVKMLPVLDSLQRQFDGKAQILSVTYQSEKEIQSFFSKYYRRNPKRIGIPGVTGDTTLSRLFAYNAVPHYVWIDASGVIRAITGMQELNAANITKMLSGTVPVMEQKSDEKRIPYSPYWPLMLDRNGGDGSNMLYHSLFTRYTPGIGFGHSILRDSTSHFRITVRNCERAWFFKIAHALNGVPFNETNTIFEVRDKGRLTSSLVGGPYEKWLQDGNGFCYELAVGLDQEKQAFKLMQRDLEMFFPEYTSAVEQRDTACLALKRISTARALASSGGKTILDLGPYEWKVSNASVGQIIRRLNYFQRLNTMVVDQTGFTGKMDMLLTAGWSDLKALNSELAKYGFVLEPVQAPIQVLVIGDRK</sequence>
<evidence type="ECO:0000259" key="3">
    <source>
        <dbReference type="PROSITE" id="PS51352"/>
    </source>
</evidence>
<dbReference type="InterPro" id="IPR050553">
    <property type="entry name" value="Thioredoxin_ResA/DsbE_sf"/>
</dbReference>
<evidence type="ECO:0000256" key="1">
    <source>
        <dbReference type="ARBA" id="ARBA00023284"/>
    </source>
</evidence>
<evidence type="ECO:0000313" key="4">
    <source>
        <dbReference type="EMBL" id="GGH20354.1"/>
    </source>
</evidence>
<evidence type="ECO:0000313" key="5">
    <source>
        <dbReference type="Proteomes" id="UP000600214"/>
    </source>
</evidence>
<dbReference type="PANTHER" id="PTHR42852">
    <property type="entry name" value="THIOL:DISULFIDE INTERCHANGE PROTEIN DSBE"/>
    <property type="match status" value="1"/>
</dbReference>
<dbReference type="SUPFAM" id="SSF52833">
    <property type="entry name" value="Thioredoxin-like"/>
    <property type="match status" value="1"/>
</dbReference>
<dbReference type="InterPro" id="IPR017937">
    <property type="entry name" value="Thioredoxin_CS"/>
</dbReference>
<dbReference type="InterPro" id="IPR000866">
    <property type="entry name" value="AhpC/TSA"/>
</dbReference>
<comment type="caution">
    <text evidence="4">The sequence shown here is derived from an EMBL/GenBank/DDBJ whole genome shotgun (WGS) entry which is preliminary data.</text>
</comment>
<dbReference type="Gene3D" id="3.40.30.10">
    <property type="entry name" value="Glutaredoxin"/>
    <property type="match status" value="1"/>
</dbReference>
<dbReference type="Proteomes" id="UP000600214">
    <property type="component" value="Unassembled WGS sequence"/>
</dbReference>
<keyword evidence="2" id="KW-1133">Transmembrane helix</keyword>